<proteinExistence type="predicted"/>
<accession>A0A5N6XXC0</accession>
<dbReference type="EMBL" id="ML737187">
    <property type="protein sequence ID" value="KAE8336976.1"/>
    <property type="molecule type" value="Genomic_DNA"/>
</dbReference>
<dbReference type="Proteomes" id="UP000325558">
    <property type="component" value="Unassembled WGS sequence"/>
</dbReference>
<dbReference type="OrthoDB" id="4454202at2759"/>
<organism evidence="1">
    <name type="scientific">Aspergillus arachidicola</name>
    <dbReference type="NCBI Taxonomy" id="656916"/>
    <lineage>
        <taxon>Eukaryota</taxon>
        <taxon>Fungi</taxon>
        <taxon>Dikarya</taxon>
        <taxon>Ascomycota</taxon>
        <taxon>Pezizomycotina</taxon>
        <taxon>Eurotiomycetes</taxon>
        <taxon>Eurotiomycetidae</taxon>
        <taxon>Eurotiales</taxon>
        <taxon>Aspergillaceae</taxon>
        <taxon>Aspergillus</taxon>
        <taxon>Aspergillus subgen. Circumdati</taxon>
    </lineage>
</organism>
<name>A0A5N6XXC0_9EURO</name>
<reference evidence="1" key="1">
    <citation type="submission" date="2019-04" db="EMBL/GenBank/DDBJ databases">
        <title>Friends and foes A comparative genomics study of 23 Aspergillus species from section Flavi.</title>
        <authorList>
            <consortium name="DOE Joint Genome Institute"/>
            <person name="Kjaerbolling I."/>
            <person name="Vesth T."/>
            <person name="Frisvad J.C."/>
            <person name="Nybo J.L."/>
            <person name="Theobald S."/>
            <person name="Kildgaard S."/>
            <person name="Isbrandt T."/>
            <person name="Kuo A."/>
            <person name="Sato A."/>
            <person name="Lyhne E.K."/>
            <person name="Kogle M.E."/>
            <person name="Wiebenga A."/>
            <person name="Kun R.S."/>
            <person name="Lubbers R.J."/>
            <person name="Makela M.R."/>
            <person name="Barry K."/>
            <person name="Chovatia M."/>
            <person name="Clum A."/>
            <person name="Daum C."/>
            <person name="Haridas S."/>
            <person name="He G."/>
            <person name="LaButti K."/>
            <person name="Lipzen A."/>
            <person name="Mondo S."/>
            <person name="Riley R."/>
            <person name="Salamov A."/>
            <person name="Simmons B.A."/>
            <person name="Magnuson J.K."/>
            <person name="Henrissat B."/>
            <person name="Mortensen U.H."/>
            <person name="Larsen T.O."/>
            <person name="Devries R.P."/>
            <person name="Grigoriev I.V."/>
            <person name="Machida M."/>
            <person name="Baker S.E."/>
            <person name="Andersen M.R."/>
        </authorList>
    </citation>
    <scope>NUCLEOTIDE SEQUENCE</scope>
    <source>
        <strain evidence="1">CBS 117612</strain>
    </source>
</reference>
<sequence>MNGTTPKPPEPGLSSPETLVSHLDCNIWIPKHSFKMKLSVAVLSLFLTASMAMPAPAIQTRQEVQADNALGLLANPKGLMKTLKDSVHIADNKPATPEGPTTAGK</sequence>
<protein>
    <submittedName>
        <fullName evidence="1">Uncharacterized protein</fullName>
    </submittedName>
</protein>
<dbReference type="AlphaFoldDB" id="A0A5N6XXC0"/>
<gene>
    <name evidence="1" type="ORF">BDV24DRAFT_140915</name>
</gene>
<evidence type="ECO:0000313" key="1">
    <source>
        <dbReference type="EMBL" id="KAE8336976.1"/>
    </source>
</evidence>